<dbReference type="EMBL" id="CP003587">
    <property type="protein sequence ID" value="AGY58387.1"/>
    <property type="molecule type" value="Genomic_DNA"/>
</dbReference>
<dbReference type="AlphaFoldDB" id="U5QHE7"/>
<dbReference type="HOGENOM" id="CLU_1169338_0_0_3"/>
<evidence type="ECO:0000313" key="2">
    <source>
        <dbReference type="Proteomes" id="UP000017396"/>
    </source>
</evidence>
<dbReference type="STRING" id="1183438.GKIL_2141"/>
<dbReference type="Pfam" id="PF13103">
    <property type="entry name" value="TonB_2"/>
    <property type="match status" value="1"/>
</dbReference>
<accession>U5QHE7</accession>
<protein>
    <recommendedName>
        <fullName evidence="3">TonB family protein</fullName>
    </recommendedName>
</protein>
<reference evidence="1 2" key="1">
    <citation type="journal article" date="2013" name="PLoS ONE">
        <title>Cultivation and Complete Genome Sequencing of Gloeobacter kilaueensis sp. nov., from a Lava Cave in Kilauea Caldera, Hawai'i.</title>
        <authorList>
            <person name="Saw J.H."/>
            <person name="Schatz M."/>
            <person name="Brown M.V."/>
            <person name="Kunkel D.D."/>
            <person name="Foster J.S."/>
            <person name="Shick H."/>
            <person name="Christensen S."/>
            <person name="Hou S."/>
            <person name="Wan X."/>
            <person name="Donachie S.P."/>
        </authorList>
    </citation>
    <scope>NUCLEOTIDE SEQUENCE [LARGE SCALE GENOMIC DNA]</scope>
    <source>
        <strain evidence="2">JS</strain>
    </source>
</reference>
<dbReference type="RefSeq" id="WP_023173530.1">
    <property type="nucleotide sequence ID" value="NC_022600.1"/>
</dbReference>
<keyword evidence="2" id="KW-1185">Reference proteome</keyword>
<evidence type="ECO:0008006" key="3">
    <source>
        <dbReference type="Google" id="ProtNLM"/>
    </source>
</evidence>
<dbReference type="Gene3D" id="3.30.1150.10">
    <property type="match status" value="2"/>
</dbReference>
<name>U5QHE7_GLOK1</name>
<organism evidence="1 2">
    <name type="scientific">Gloeobacter kilaueensis (strain ATCC BAA-2537 / CCAP 1431/1 / ULC 316 / JS1)</name>
    <dbReference type="NCBI Taxonomy" id="1183438"/>
    <lineage>
        <taxon>Bacteria</taxon>
        <taxon>Bacillati</taxon>
        <taxon>Cyanobacteriota</taxon>
        <taxon>Cyanophyceae</taxon>
        <taxon>Gloeobacterales</taxon>
        <taxon>Gloeobacteraceae</taxon>
        <taxon>Gloeobacter</taxon>
    </lineage>
</organism>
<proteinExistence type="predicted"/>
<gene>
    <name evidence="1" type="ORF">GKIL_2141</name>
</gene>
<dbReference type="Proteomes" id="UP000017396">
    <property type="component" value="Chromosome"/>
</dbReference>
<sequence length="237" mass="25570">MFFSHRLSGLLRVQSSLLVLWAGLVCAPGPLSAQADALSGPSRSEIDAYIQRVKGRIISSFSGFATARQRGIIRLQLTPQGQLKGAALDQSFGDPECDRSLLAHIRQLAPFEPLPASFSAPDISLTLPYLPDAVIEHYLESVRPSVYARLSALGRMTRTGEVELKISGNGTVRVRTLASFGDPQLDRRAVESIKGLSPLPAIPGAADWETVSTTFSYGPAAPIPLQQPTILPTVRRK</sequence>
<dbReference type="KEGG" id="glj:GKIL_2141"/>
<evidence type="ECO:0000313" key="1">
    <source>
        <dbReference type="EMBL" id="AGY58387.1"/>
    </source>
</evidence>
<dbReference type="OrthoDB" id="505469at2"/>
<dbReference type="SUPFAM" id="SSF74653">
    <property type="entry name" value="TolA/TonB C-terminal domain"/>
    <property type="match status" value="2"/>
</dbReference>